<dbReference type="GO" id="GO:0004340">
    <property type="term" value="F:glucokinase activity"/>
    <property type="evidence" value="ECO:0007669"/>
    <property type="project" value="TreeGrafter"/>
</dbReference>
<keyword evidence="5 14" id="KW-0547">Nucleotide-binding</keyword>
<dbReference type="CDD" id="cd24019">
    <property type="entry name" value="ASKHA_NBD_HK_meta"/>
    <property type="match status" value="1"/>
</dbReference>
<evidence type="ECO:0000256" key="12">
    <source>
        <dbReference type="ARBA" id="ARBA00050361"/>
    </source>
</evidence>
<protein>
    <recommendedName>
        <fullName evidence="14">Phosphotransferase</fullName>
        <ecNumber evidence="14">2.7.1.-</ecNumber>
    </recommendedName>
</protein>
<comment type="catalytic activity">
    <reaction evidence="10">
        <text>D-fructose + ATP = D-fructose 6-phosphate + ADP + H(+)</text>
        <dbReference type="Rhea" id="RHEA:16125"/>
        <dbReference type="ChEBI" id="CHEBI:15378"/>
        <dbReference type="ChEBI" id="CHEBI:30616"/>
        <dbReference type="ChEBI" id="CHEBI:37721"/>
        <dbReference type="ChEBI" id="CHEBI:61527"/>
        <dbReference type="ChEBI" id="CHEBI:456216"/>
        <dbReference type="EC" id="2.7.1.1"/>
    </reaction>
    <physiologicalReaction direction="left-to-right" evidence="10">
        <dbReference type="Rhea" id="RHEA:16126"/>
    </physiologicalReaction>
</comment>
<evidence type="ECO:0000256" key="11">
    <source>
        <dbReference type="ARBA" id="ARBA00048160"/>
    </source>
</evidence>
<evidence type="ECO:0000256" key="10">
    <source>
        <dbReference type="ARBA" id="ARBA00047905"/>
    </source>
</evidence>
<dbReference type="SUPFAM" id="SSF53067">
    <property type="entry name" value="Actin-like ATPase domain"/>
    <property type="match status" value="2"/>
</dbReference>
<dbReference type="InterPro" id="IPR001312">
    <property type="entry name" value="Hexokinase"/>
</dbReference>
<comment type="pathway">
    <text evidence="2">Carbohydrate metabolism; hexose metabolism.</text>
</comment>
<dbReference type="Pfam" id="PF00349">
    <property type="entry name" value="Hexokinase_1"/>
    <property type="match status" value="1"/>
</dbReference>
<feature type="domain" description="Hexokinase N-terminal" evidence="15">
    <location>
        <begin position="17"/>
        <end position="210"/>
    </location>
</feature>
<dbReference type="PROSITE" id="PS00378">
    <property type="entry name" value="HEXOKINASE_1"/>
    <property type="match status" value="1"/>
</dbReference>
<evidence type="ECO:0000256" key="7">
    <source>
        <dbReference type="ARBA" id="ARBA00022840"/>
    </source>
</evidence>
<keyword evidence="6 14" id="KW-0418">Kinase</keyword>
<keyword evidence="18" id="KW-1185">Reference proteome</keyword>
<comment type="catalytic activity">
    <reaction evidence="12">
        <text>D-mannose + ATP = D-mannose 6-phosphate + ADP + H(+)</text>
        <dbReference type="Rhea" id="RHEA:11028"/>
        <dbReference type="ChEBI" id="CHEBI:4208"/>
        <dbReference type="ChEBI" id="CHEBI:15378"/>
        <dbReference type="ChEBI" id="CHEBI:30616"/>
        <dbReference type="ChEBI" id="CHEBI:58735"/>
        <dbReference type="ChEBI" id="CHEBI:456216"/>
        <dbReference type="EC" id="2.7.1.1"/>
    </reaction>
    <physiologicalReaction direction="left-to-right" evidence="12">
        <dbReference type="Rhea" id="RHEA:11029"/>
    </physiologicalReaction>
</comment>
<comment type="catalytic activity">
    <reaction evidence="11">
        <text>D-glucose + ATP = D-glucose 6-phosphate + ADP + H(+)</text>
        <dbReference type="Rhea" id="RHEA:17825"/>
        <dbReference type="ChEBI" id="CHEBI:4167"/>
        <dbReference type="ChEBI" id="CHEBI:15378"/>
        <dbReference type="ChEBI" id="CHEBI:30616"/>
        <dbReference type="ChEBI" id="CHEBI:61548"/>
        <dbReference type="ChEBI" id="CHEBI:456216"/>
        <dbReference type="EC" id="2.7.1.1"/>
    </reaction>
    <physiologicalReaction direction="left-to-right" evidence="11">
        <dbReference type="Rhea" id="RHEA:17826"/>
    </physiologicalReaction>
</comment>
<evidence type="ECO:0000256" key="8">
    <source>
        <dbReference type="ARBA" id="ARBA00023152"/>
    </source>
</evidence>
<sequence>MDGEKASSSSVNVTIADECKIFKLKKIELLNLMQFLDEDIRNGLGRETNHSSMVKCFITYVQDLPNGTERGKFLALDLGGTNFRVLLIELVDNGNYKMKSDVFIVPSKIQTGKGTELFDHIAECLANFVKENNLDTKTVLPLGFTFSFPLRQVGLTRGHLINWTKGFACSGVVGEDVVQLLKDAIRKRRDVKIDVVGILNDTTGTLISCSFRNPNTKIGLIVGTGCNACYVEKVENAELFVGDHSRPHVVVNSEWGAFGDDGKLDAVLTKYDREIDEASLNPGKQRFEKMISGLYMGEIVRLAIVDLANQNKLFNGRLSEQMNTKGMFDTSFMSEIERDKTKGYTTIRNRLSKMGINDPSLVDCVNVQYICECVSTRSAHLVSVGLAVLLNKIDDSFVNIGVDGSVYRFHPFFRDLIIKKTRELIKPNIQFELQLSTDGSGLGAALVAAVVSRD</sequence>
<dbReference type="GO" id="GO:0005829">
    <property type="term" value="C:cytosol"/>
    <property type="evidence" value="ECO:0007669"/>
    <property type="project" value="TreeGrafter"/>
</dbReference>
<dbReference type="InterPro" id="IPR043129">
    <property type="entry name" value="ATPase_NBD"/>
</dbReference>
<dbReference type="PANTHER" id="PTHR19443">
    <property type="entry name" value="HEXOKINASE"/>
    <property type="match status" value="1"/>
</dbReference>
<evidence type="ECO:0000313" key="17">
    <source>
        <dbReference type="EMBL" id="CAI6355531.1"/>
    </source>
</evidence>
<dbReference type="FunFam" id="3.40.367.20:FF:000005">
    <property type="entry name" value="Phosphotransferase"/>
    <property type="match status" value="1"/>
</dbReference>
<dbReference type="GO" id="GO:0005536">
    <property type="term" value="F:D-glucose binding"/>
    <property type="evidence" value="ECO:0007669"/>
    <property type="project" value="InterPro"/>
</dbReference>
<evidence type="ECO:0000256" key="6">
    <source>
        <dbReference type="ARBA" id="ARBA00022777"/>
    </source>
</evidence>
<dbReference type="GO" id="GO:0005739">
    <property type="term" value="C:mitochondrion"/>
    <property type="evidence" value="ECO:0007669"/>
    <property type="project" value="TreeGrafter"/>
</dbReference>
<dbReference type="GO" id="GO:0006096">
    <property type="term" value="P:glycolytic process"/>
    <property type="evidence" value="ECO:0007669"/>
    <property type="project" value="UniProtKB-KW"/>
</dbReference>
<evidence type="ECO:0000256" key="3">
    <source>
        <dbReference type="ARBA" id="ARBA00009225"/>
    </source>
</evidence>
<evidence type="ECO:0000259" key="15">
    <source>
        <dbReference type="Pfam" id="PF00349"/>
    </source>
</evidence>
<dbReference type="PROSITE" id="PS51748">
    <property type="entry name" value="HEXOKINASE_2"/>
    <property type="match status" value="1"/>
</dbReference>
<keyword evidence="7 14" id="KW-0067">ATP-binding</keyword>
<name>A0AAV0WI78_9HEMI</name>
<dbReference type="Gene3D" id="3.30.420.40">
    <property type="match status" value="1"/>
</dbReference>
<comment type="catalytic activity">
    <reaction evidence="9">
        <text>a D-hexose + ATP = a D-hexose 6-phosphate + ADP + H(+)</text>
        <dbReference type="Rhea" id="RHEA:22740"/>
        <dbReference type="ChEBI" id="CHEBI:4194"/>
        <dbReference type="ChEBI" id="CHEBI:15378"/>
        <dbReference type="ChEBI" id="CHEBI:30616"/>
        <dbReference type="ChEBI" id="CHEBI:229467"/>
        <dbReference type="ChEBI" id="CHEBI:456216"/>
        <dbReference type="EC" id="2.7.1.1"/>
    </reaction>
    <physiologicalReaction direction="left-to-right" evidence="9">
        <dbReference type="Rhea" id="RHEA:22741"/>
    </physiologicalReaction>
</comment>
<evidence type="ECO:0000256" key="4">
    <source>
        <dbReference type="ARBA" id="ARBA00022679"/>
    </source>
</evidence>
<organism evidence="17 18">
    <name type="scientific">Macrosiphum euphorbiae</name>
    <name type="common">potato aphid</name>
    <dbReference type="NCBI Taxonomy" id="13131"/>
    <lineage>
        <taxon>Eukaryota</taxon>
        <taxon>Metazoa</taxon>
        <taxon>Ecdysozoa</taxon>
        <taxon>Arthropoda</taxon>
        <taxon>Hexapoda</taxon>
        <taxon>Insecta</taxon>
        <taxon>Pterygota</taxon>
        <taxon>Neoptera</taxon>
        <taxon>Paraneoptera</taxon>
        <taxon>Hemiptera</taxon>
        <taxon>Sternorrhyncha</taxon>
        <taxon>Aphidomorpha</taxon>
        <taxon>Aphidoidea</taxon>
        <taxon>Aphididae</taxon>
        <taxon>Macrosiphini</taxon>
        <taxon>Macrosiphum</taxon>
    </lineage>
</organism>
<gene>
    <name evidence="17" type="ORF">MEUPH1_LOCUS11371</name>
</gene>
<comment type="similarity">
    <text evidence="3 14">Belongs to the hexokinase family.</text>
</comment>
<keyword evidence="4 14" id="KW-0808">Transferase</keyword>
<evidence type="ECO:0000256" key="14">
    <source>
        <dbReference type="RuleBase" id="RU362007"/>
    </source>
</evidence>
<dbReference type="PANTHER" id="PTHR19443:SF16">
    <property type="entry name" value="HEXOKINASE TYPE 1-RELATED"/>
    <property type="match status" value="1"/>
</dbReference>
<evidence type="ECO:0000256" key="5">
    <source>
        <dbReference type="ARBA" id="ARBA00022741"/>
    </source>
</evidence>
<dbReference type="GO" id="GO:0005524">
    <property type="term" value="F:ATP binding"/>
    <property type="evidence" value="ECO:0007669"/>
    <property type="project" value="UniProtKB-UniRule"/>
</dbReference>
<comment type="pathway">
    <text evidence="1">Carbohydrate degradation; glycolysis; D-glyceraldehyde 3-phosphate and glycerone phosphate from D-glucose: step 1/4.</text>
</comment>
<dbReference type="PRINTS" id="PR00475">
    <property type="entry name" value="HEXOKINASE"/>
</dbReference>
<dbReference type="GO" id="GO:0006006">
    <property type="term" value="P:glucose metabolic process"/>
    <property type="evidence" value="ECO:0007669"/>
    <property type="project" value="TreeGrafter"/>
</dbReference>
<dbReference type="InterPro" id="IPR022672">
    <property type="entry name" value="Hexokinase_N"/>
</dbReference>
<evidence type="ECO:0000313" key="18">
    <source>
        <dbReference type="Proteomes" id="UP001160148"/>
    </source>
</evidence>
<evidence type="ECO:0000256" key="2">
    <source>
        <dbReference type="ARBA" id="ARBA00005028"/>
    </source>
</evidence>
<dbReference type="GO" id="GO:0001678">
    <property type="term" value="P:intracellular glucose homeostasis"/>
    <property type="evidence" value="ECO:0007669"/>
    <property type="project" value="InterPro"/>
</dbReference>
<dbReference type="AlphaFoldDB" id="A0AAV0WI78"/>
<dbReference type="Gene3D" id="3.40.367.20">
    <property type="match status" value="1"/>
</dbReference>
<reference evidence="17 18" key="1">
    <citation type="submission" date="2023-01" db="EMBL/GenBank/DDBJ databases">
        <authorList>
            <person name="Whitehead M."/>
        </authorList>
    </citation>
    <scope>NUCLEOTIDE SEQUENCE [LARGE SCALE GENOMIC DNA]</scope>
</reference>
<dbReference type="GO" id="GO:0008865">
    <property type="term" value="F:fructokinase activity"/>
    <property type="evidence" value="ECO:0007669"/>
    <property type="project" value="TreeGrafter"/>
</dbReference>
<proteinExistence type="inferred from homology"/>
<dbReference type="Pfam" id="PF03727">
    <property type="entry name" value="Hexokinase_2"/>
    <property type="match status" value="1"/>
</dbReference>
<comment type="caution">
    <text evidence="17">The sequence shown here is derived from an EMBL/GenBank/DDBJ whole genome shotgun (WGS) entry which is preliminary data.</text>
</comment>
<dbReference type="Proteomes" id="UP001160148">
    <property type="component" value="Unassembled WGS sequence"/>
</dbReference>
<evidence type="ECO:0000259" key="16">
    <source>
        <dbReference type="Pfam" id="PF03727"/>
    </source>
</evidence>
<evidence type="ECO:0000256" key="9">
    <source>
        <dbReference type="ARBA" id="ARBA00044613"/>
    </source>
</evidence>
<comment type="function">
    <text evidence="13">Catalyzes the phosphorylation of various hexoses to hexose 6-phosphate.</text>
</comment>
<dbReference type="InterPro" id="IPR022673">
    <property type="entry name" value="Hexokinase_C"/>
</dbReference>
<keyword evidence="8 14" id="KW-0324">Glycolysis</keyword>
<dbReference type="InterPro" id="IPR019807">
    <property type="entry name" value="Hexokinase_BS"/>
</dbReference>
<evidence type="ECO:0000256" key="13">
    <source>
        <dbReference type="ARBA" id="ARBA00059457"/>
    </source>
</evidence>
<feature type="domain" description="Hexokinase C-terminal" evidence="16">
    <location>
        <begin position="217"/>
        <end position="450"/>
    </location>
</feature>
<dbReference type="EMBL" id="CARXXK010000002">
    <property type="protein sequence ID" value="CAI6355531.1"/>
    <property type="molecule type" value="Genomic_DNA"/>
</dbReference>
<evidence type="ECO:0000256" key="1">
    <source>
        <dbReference type="ARBA" id="ARBA00004888"/>
    </source>
</evidence>
<dbReference type="EC" id="2.7.1.-" evidence="14"/>
<dbReference type="FunFam" id="3.30.420.40:FF:000095">
    <property type="entry name" value="Phosphotransferase"/>
    <property type="match status" value="1"/>
</dbReference>
<accession>A0AAV0WI78</accession>